<reference evidence="3" key="1">
    <citation type="journal article" date="2013" name="Ind. Biotechnol.">
        <title>Comparative genomics analysis of Trichoderma reesei strains.</title>
        <authorList>
            <person name="Koike H."/>
            <person name="Aerts A."/>
            <person name="LaButti K."/>
            <person name="Grigoriev I.V."/>
            <person name="Baker S.E."/>
        </authorList>
    </citation>
    <scope>NUCLEOTIDE SEQUENCE [LARGE SCALE GENOMIC DNA]</scope>
    <source>
        <strain evidence="3">ATCC 56765 / BCRC 32924 / NRRL 11460 / Rut C-30</strain>
    </source>
</reference>
<evidence type="ECO:0000313" key="2">
    <source>
        <dbReference type="EMBL" id="ETS07131.1"/>
    </source>
</evidence>
<dbReference type="Proteomes" id="UP000024376">
    <property type="component" value="Unassembled WGS sequence"/>
</dbReference>
<dbReference type="HOGENOM" id="CLU_2998134_0_0_1"/>
<protein>
    <submittedName>
        <fullName evidence="2">Uncharacterized protein</fullName>
    </submittedName>
</protein>
<name>A0A024SNM3_HYPJR</name>
<proteinExistence type="predicted"/>
<feature type="compositionally biased region" description="Polar residues" evidence="1">
    <location>
        <begin position="32"/>
        <end position="41"/>
    </location>
</feature>
<gene>
    <name evidence="2" type="ORF">M419DRAFT_117388</name>
</gene>
<dbReference type="KEGG" id="trr:M419DRAFT_117388"/>
<sequence length="57" mass="5742">MPMVLAEPSNLALSTGACRASPPTTPLPRKLATSSSDTTGPTFAATDTDPVTPSLVV</sequence>
<dbReference type="AlphaFoldDB" id="A0A024SNM3"/>
<dbReference type="EMBL" id="KI911139">
    <property type="protein sequence ID" value="ETS07131.1"/>
    <property type="molecule type" value="Genomic_DNA"/>
</dbReference>
<evidence type="ECO:0000313" key="3">
    <source>
        <dbReference type="Proteomes" id="UP000024376"/>
    </source>
</evidence>
<organism evidence="2 3">
    <name type="scientific">Hypocrea jecorina (strain ATCC 56765 / BCRC 32924 / NRRL 11460 / Rut C-30)</name>
    <name type="common">Trichoderma reesei</name>
    <dbReference type="NCBI Taxonomy" id="1344414"/>
    <lineage>
        <taxon>Eukaryota</taxon>
        <taxon>Fungi</taxon>
        <taxon>Dikarya</taxon>
        <taxon>Ascomycota</taxon>
        <taxon>Pezizomycotina</taxon>
        <taxon>Sordariomycetes</taxon>
        <taxon>Hypocreomycetidae</taxon>
        <taxon>Hypocreales</taxon>
        <taxon>Hypocreaceae</taxon>
        <taxon>Trichoderma</taxon>
    </lineage>
</organism>
<accession>A0A024SNM3</accession>
<feature type="region of interest" description="Disordered" evidence="1">
    <location>
        <begin position="1"/>
        <end position="57"/>
    </location>
</feature>
<evidence type="ECO:0000256" key="1">
    <source>
        <dbReference type="SAM" id="MobiDB-lite"/>
    </source>
</evidence>